<dbReference type="Proteomes" id="UP000076574">
    <property type="component" value="Unassembled WGS sequence"/>
</dbReference>
<keyword evidence="3" id="KW-1185">Reference proteome</keyword>
<dbReference type="Pfam" id="PF04326">
    <property type="entry name" value="SLFN_AlbA_2"/>
    <property type="match status" value="1"/>
</dbReference>
<dbReference type="Gene3D" id="3.30.950.30">
    <property type="entry name" value="Schlafen, AAA domain"/>
    <property type="match status" value="1"/>
</dbReference>
<dbReference type="RefSeq" id="WP_068737313.1">
    <property type="nucleotide sequence ID" value="NZ_LVYV01000053.1"/>
</dbReference>
<reference evidence="2 3" key="1">
    <citation type="submission" date="2016-03" db="EMBL/GenBank/DDBJ databases">
        <title>Microsymbionts genomes from the relict species Vavilovia formosa (Stev.) Fed.</title>
        <authorList>
            <person name="Kopat V."/>
            <person name="Chirak E."/>
            <person name="Kimeklis A."/>
            <person name="Andronov E."/>
        </authorList>
    </citation>
    <scope>NUCLEOTIDE SEQUENCE [LARGE SCALE GENOMIC DNA]</scope>
    <source>
        <strain evidence="2 3">Vaf07</strain>
    </source>
</reference>
<protein>
    <recommendedName>
        <fullName evidence="1">Schlafen AlbA-2 domain-containing protein</fullName>
    </recommendedName>
</protein>
<accession>A0A163XQM7</accession>
<gene>
    <name evidence="2" type="ORF">A4A58_15760</name>
</gene>
<proteinExistence type="predicted"/>
<sequence>MTKQRSLTDSEIAFVKAMLRKGWRNDAIHYYFNRSDRLISSGRIAQIKAEKYGANVEEALPEELDAFLASWGDGSAERPPAPSPVDQRVLRAMFVRAGGGWKLIGGETDRAECKASFRLRPEDHFSKILRAVAGLANNRGGYILLGITDGSFQAEGLRDATFTNTDVGLINRALASSLDPVPHVTKASLDLGGRLVGVLYVEKHADAPVLAIKNVGQDIKEGGIYFRYVGETRLIKPGELRQIIAAREQRAIAEFGARVRRVASGKDATIDLDSGEVSGASGRFVIDKSLLASIQFVREGDFTQQKGSPALKLIGNVEPVSEAEKERTHVIRQHVTPDAVVRNFLLNEKIAEPLSYIHFQAFNQRRWMPIWFYINQTTQTASKIADDLRSSVATHPSSRDAVVRRIEGKDLAFRSASGKPGALAKQLIRGEISEPTTIEEDVVFAGAVQSLPDTVKKKDVETIRKILTACLDRAENDMKGSRRGMIYRAACRVDELLNAAKQIAPESVATVGQPEASGR</sequence>
<dbReference type="InterPro" id="IPR038461">
    <property type="entry name" value="Schlafen_AlbA_2_dom_sf"/>
</dbReference>
<evidence type="ECO:0000259" key="1">
    <source>
        <dbReference type="Pfam" id="PF04326"/>
    </source>
</evidence>
<dbReference type="EMBL" id="LVYV01000053">
    <property type="protein sequence ID" value="KZD21227.1"/>
    <property type="molecule type" value="Genomic_DNA"/>
</dbReference>
<comment type="caution">
    <text evidence="2">The sequence shown here is derived from an EMBL/GenBank/DDBJ whole genome shotgun (WGS) entry which is preliminary data.</text>
</comment>
<dbReference type="InterPro" id="IPR007421">
    <property type="entry name" value="Schlafen_AlbA_2_dom"/>
</dbReference>
<evidence type="ECO:0000313" key="3">
    <source>
        <dbReference type="Proteomes" id="UP000076574"/>
    </source>
</evidence>
<dbReference type="STRING" id="943830.A4A58_15760"/>
<organism evidence="2 3">
    <name type="scientific">Tardiphaga robiniae</name>
    <dbReference type="NCBI Taxonomy" id="943830"/>
    <lineage>
        <taxon>Bacteria</taxon>
        <taxon>Pseudomonadati</taxon>
        <taxon>Pseudomonadota</taxon>
        <taxon>Alphaproteobacteria</taxon>
        <taxon>Hyphomicrobiales</taxon>
        <taxon>Nitrobacteraceae</taxon>
        <taxon>Tardiphaga</taxon>
    </lineage>
</organism>
<evidence type="ECO:0000313" key="2">
    <source>
        <dbReference type="EMBL" id="KZD21227.1"/>
    </source>
</evidence>
<name>A0A163XQM7_9BRAD</name>
<dbReference type="OrthoDB" id="9807907at2"/>
<dbReference type="AlphaFoldDB" id="A0A163XQM7"/>
<feature type="domain" description="Schlafen AlbA-2" evidence="1">
    <location>
        <begin position="107"/>
        <end position="233"/>
    </location>
</feature>